<dbReference type="Pfam" id="PF00440">
    <property type="entry name" value="TetR_N"/>
    <property type="match status" value="1"/>
</dbReference>
<evidence type="ECO:0000256" key="2">
    <source>
        <dbReference type="PROSITE-ProRule" id="PRU00335"/>
    </source>
</evidence>
<evidence type="ECO:0000259" key="4">
    <source>
        <dbReference type="PROSITE" id="PS50977"/>
    </source>
</evidence>
<feature type="region of interest" description="Disordered" evidence="3">
    <location>
        <begin position="1"/>
        <end position="33"/>
    </location>
</feature>
<evidence type="ECO:0000256" key="3">
    <source>
        <dbReference type="SAM" id="MobiDB-lite"/>
    </source>
</evidence>
<dbReference type="EMBL" id="BMZE01000002">
    <property type="protein sequence ID" value="GHA22681.1"/>
    <property type="molecule type" value="Genomic_DNA"/>
</dbReference>
<dbReference type="PRINTS" id="PR00455">
    <property type="entry name" value="HTHTETR"/>
</dbReference>
<dbReference type="RefSeq" id="WP_189425321.1">
    <property type="nucleotide sequence ID" value="NZ_BMZE01000002.1"/>
</dbReference>
<dbReference type="PANTHER" id="PTHR30055:SF196">
    <property type="entry name" value="HTH-TYPE TRANSCRIPTIONAL REGULATOR RUTR"/>
    <property type="match status" value="1"/>
</dbReference>
<name>A0A918S5N3_9HYPH</name>
<dbReference type="Pfam" id="PF08362">
    <property type="entry name" value="TetR_C_3"/>
    <property type="match status" value="1"/>
</dbReference>
<dbReference type="InterPro" id="IPR001647">
    <property type="entry name" value="HTH_TetR"/>
</dbReference>
<dbReference type="InterPro" id="IPR009057">
    <property type="entry name" value="Homeodomain-like_sf"/>
</dbReference>
<keyword evidence="1 2" id="KW-0238">DNA-binding</keyword>
<evidence type="ECO:0000313" key="5">
    <source>
        <dbReference type="EMBL" id="GHA22681.1"/>
    </source>
</evidence>
<organism evidence="5 6">
    <name type="scientific">Devosia pacifica</name>
    <dbReference type="NCBI Taxonomy" id="1335967"/>
    <lineage>
        <taxon>Bacteria</taxon>
        <taxon>Pseudomonadati</taxon>
        <taxon>Pseudomonadota</taxon>
        <taxon>Alphaproteobacteria</taxon>
        <taxon>Hyphomicrobiales</taxon>
        <taxon>Devosiaceae</taxon>
        <taxon>Devosia</taxon>
    </lineage>
</organism>
<reference evidence="5" key="2">
    <citation type="submission" date="2020-09" db="EMBL/GenBank/DDBJ databases">
        <authorList>
            <person name="Sun Q."/>
            <person name="Kim S."/>
        </authorList>
    </citation>
    <scope>NUCLEOTIDE SEQUENCE</scope>
    <source>
        <strain evidence="5">KCTC 32437</strain>
    </source>
</reference>
<dbReference type="InterPro" id="IPR050109">
    <property type="entry name" value="HTH-type_TetR-like_transc_reg"/>
</dbReference>
<dbReference type="GO" id="GO:0000976">
    <property type="term" value="F:transcription cis-regulatory region binding"/>
    <property type="evidence" value="ECO:0007669"/>
    <property type="project" value="TreeGrafter"/>
</dbReference>
<dbReference type="GO" id="GO:0045892">
    <property type="term" value="P:negative regulation of DNA-templated transcription"/>
    <property type="evidence" value="ECO:0007669"/>
    <property type="project" value="InterPro"/>
</dbReference>
<dbReference type="PANTHER" id="PTHR30055">
    <property type="entry name" value="HTH-TYPE TRANSCRIPTIONAL REGULATOR RUTR"/>
    <property type="match status" value="1"/>
</dbReference>
<dbReference type="GO" id="GO:0003700">
    <property type="term" value="F:DNA-binding transcription factor activity"/>
    <property type="evidence" value="ECO:0007669"/>
    <property type="project" value="TreeGrafter"/>
</dbReference>
<accession>A0A918S5N3</accession>
<proteinExistence type="predicted"/>
<dbReference type="Proteomes" id="UP000646579">
    <property type="component" value="Unassembled WGS sequence"/>
</dbReference>
<feature type="domain" description="HTH tetR-type" evidence="4">
    <location>
        <begin position="39"/>
        <end position="99"/>
    </location>
</feature>
<dbReference type="InterPro" id="IPR013573">
    <property type="entry name" value="Tscrpt_reg_YcdC_C"/>
</dbReference>
<keyword evidence="6" id="KW-1185">Reference proteome</keyword>
<evidence type="ECO:0000256" key="1">
    <source>
        <dbReference type="ARBA" id="ARBA00023125"/>
    </source>
</evidence>
<dbReference type="SUPFAM" id="SSF46689">
    <property type="entry name" value="Homeodomain-like"/>
    <property type="match status" value="1"/>
</dbReference>
<reference evidence="5" key="1">
    <citation type="journal article" date="2014" name="Int. J. Syst. Evol. Microbiol.">
        <title>Complete genome sequence of Corynebacterium casei LMG S-19264T (=DSM 44701T), isolated from a smear-ripened cheese.</title>
        <authorList>
            <consortium name="US DOE Joint Genome Institute (JGI-PGF)"/>
            <person name="Walter F."/>
            <person name="Albersmeier A."/>
            <person name="Kalinowski J."/>
            <person name="Ruckert C."/>
        </authorList>
    </citation>
    <scope>NUCLEOTIDE SEQUENCE</scope>
    <source>
        <strain evidence="5">KCTC 32437</strain>
    </source>
</reference>
<gene>
    <name evidence="5" type="ORF">GCM10007989_17630</name>
</gene>
<sequence length="235" mass="26772">MPPIKVKNGRGPGGRATGSIAVKPGEGRGRGRPLTRIQKEKQQVILEAALEVFSVYGFRGSTIDQIAEVAGMSKPNLLYYFPKKEDIHRRLIRTLLDNWLAPLRQIDEDGDPVPEIRSYIRRKIEMSRDYPRESRLFANEMLQGAPHIIDMIELDLKNLVNEKARVLSGWMDAGKIVRTDPYHLIFSIWATTQHYADFDVQVRAVLGRDRGGEGRFEDAAAYLEKLFMQGLIPRK</sequence>
<dbReference type="InterPro" id="IPR036271">
    <property type="entry name" value="Tet_transcr_reg_TetR-rel_C_sf"/>
</dbReference>
<protein>
    <submittedName>
        <fullName evidence="5">TetR family transcriptional regulator</fullName>
    </submittedName>
</protein>
<evidence type="ECO:0000313" key="6">
    <source>
        <dbReference type="Proteomes" id="UP000646579"/>
    </source>
</evidence>
<comment type="caution">
    <text evidence="5">The sequence shown here is derived from an EMBL/GenBank/DDBJ whole genome shotgun (WGS) entry which is preliminary data.</text>
</comment>
<dbReference type="PROSITE" id="PS50977">
    <property type="entry name" value="HTH_TETR_2"/>
    <property type="match status" value="1"/>
</dbReference>
<dbReference type="Gene3D" id="1.10.357.10">
    <property type="entry name" value="Tetracycline Repressor, domain 2"/>
    <property type="match status" value="1"/>
</dbReference>
<feature type="DNA-binding region" description="H-T-H motif" evidence="2">
    <location>
        <begin position="62"/>
        <end position="81"/>
    </location>
</feature>
<dbReference type="Gene3D" id="1.10.10.60">
    <property type="entry name" value="Homeodomain-like"/>
    <property type="match status" value="1"/>
</dbReference>
<dbReference type="SUPFAM" id="SSF48498">
    <property type="entry name" value="Tetracyclin repressor-like, C-terminal domain"/>
    <property type="match status" value="1"/>
</dbReference>
<dbReference type="AlphaFoldDB" id="A0A918S5N3"/>